<keyword evidence="3" id="KW-1185">Reference proteome</keyword>
<proteinExistence type="predicted"/>
<dbReference type="AlphaFoldDB" id="A0AAN9TP54"/>
<feature type="region of interest" description="Disordered" evidence="1">
    <location>
        <begin position="67"/>
        <end position="137"/>
    </location>
</feature>
<evidence type="ECO:0000313" key="3">
    <source>
        <dbReference type="Proteomes" id="UP001367676"/>
    </source>
</evidence>
<dbReference type="Proteomes" id="UP001367676">
    <property type="component" value="Unassembled WGS sequence"/>
</dbReference>
<feature type="compositionally biased region" description="Basic and acidic residues" evidence="1">
    <location>
        <begin position="67"/>
        <end position="92"/>
    </location>
</feature>
<feature type="compositionally biased region" description="Basic and acidic residues" evidence="1">
    <location>
        <begin position="111"/>
        <end position="123"/>
    </location>
</feature>
<feature type="compositionally biased region" description="Polar residues" evidence="1">
    <location>
        <begin position="93"/>
        <end position="105"/>
    </location>
</feature>
<protein>
    <submittedName>
        <fullName evidence="2">Uncharacterized protein</fullName>
    </submittedName>
</protein>
<sequence length="137" mass="15745">MEMTNVTNTPDTYNFNHHAYEPYSAPLSIIESERSRICPSDVPIDLFIVHQPSPQFQSQIERFNIAKREINQMDSSTDEKTENNETKTDKNLESFSDSTVQSTRHLQCPDSPKEEKFITDDRFIAPSLRENKTASSS</sequence>
<comment type="caution">
    <text evidence="2">The sequence shown here is derived from an EMBL/GenBank/DDBJ whole genome shotgun (WGS) entry which is preliminary data.</text>
</comment>
<accession>A0AAN9TP54</accession>
<evidence type="ECO:0000256" key="1">
    <source>
        <dbReference type="SAM" id="MobiDB-lite"/>
    </source>
</evidence>
<evidence type="ECO:0000313" key="2">
    <source>
        <dbReference type="EMBL" id="KAK7601287.1"/>
    </source>
</evidence>
<dbReference type="EMBL" id="JBBCAQ010000010">
    <property type="protein sequence ID" value="KAK7601287.1"/>
    <property type="molecule type" value="Genomic_DNA"/>
</dbReference>
<name>A0AAN9TP54_9HEMI</name>
<reference evidence="2 3" key="1">
    <citation type="submission" date="2024-03" db="EMBL/GenBank/DDBJ databases">
        <title>Adaptation during the transition from Ophiocordyceps entomopathogen to insect associate is accompanied by gene loss and intensified selection.</title>
        <authorList>
            <person name="Ward C.M."/>
            <person name="Onetto C.A."/>
            <person name="Borneman A.R."/>
        </authorList>
    </citation>
    <scope>NUCLEOTIDE SEQUENCE [LARGE SCALE GENOMIC DNA]</scope>
    <source>
        <strain evidence="2">AWRI1</strain>
        <tissue evidence="2">Single Adult Female</tissue>
    </source>
</reference>
<organism evidence="2 3">
    <name type="scientific">Parthenolecanium corni</name>
    <dbReference type="NCBI Taxonomy" id="536013"/>
    <lineage>
        <taxon>Eukaryota</taxon>
        <taxon>Metazoa</taxon>
        <taxon>Ecdysozoa</taxon>
        <taxon>Arthropoda</taxon>
        <taxon>Hexapoda</taxon>
        <taxon>Insecta</taxon>
        <taxon>Pterygota</taxon>
        <taxon>Neoptera</taxon>
        <taxon>Paraneoptera</taxon>
        <taxon>Hemiptera</taxon>
        <taxon>Sternorrhyncha</taxon>
        <taxon>Coccoidea</taxon>
        <taxon>Coccidae</taxon>
        <taxon>Parthenolecanium</taxon>
    </lineage>
</organism>
<gene>
    <name evidence="2" type="ORF">V9T40_008728</name>
</gene>